<evidence type="ECO:0000256" key="1">
    <source>
        <dbReference type="ARBA" id="ARBA00009986"/>
    </source>
</evidence>
<name>A0A139ARX4_GONPJ</name>
<dbReference type="InterPro" id="IPR016160">
    <property type="entry name" value="Ald_DH_CS_CYS"/>
</dbReference>
<dbReference type="AlphaFoldDB" id="A0A139ARX4"/>
<gene>
    <name evidence="9" type="ORF">M427DRAFT_132016</name>
</gene>
<feature type="active site" evidence="5 6">
    <location>
        <position position="218"/>
    </location>
</feature>
<evidence type="ECO:0000313" key="9">
    <source>
        <dbReference type="EMBL" id="KXS19496.1"/>
    </source>
</evidence>
<dbReference type="InterPro" id="IPR016162">
    <property type="entry name" value="Ald_DH_N"/>
</dbReference>
<keyword evidence="10" id="KW-1185">Reference proteome</keyword>
<keyword evidence="2 4" id="KW-0560">Oxidoreductase</keyword>
<dbReference type="PROSITE" id="PS00687">
    <property type="entry name" value="ALDEHYDE_DEHYDR_GLU"/>
    <property type="match status" value="1"/>
</dbReference>
<dbReference type="GO" id="GO:0006081">
    <property type="term" value="P:aldehyde metabolic process"/>
    <property type="evidence" value="ECO:0007669"/>
    <property type="project" value="InterPro"/>
</dbReference>
<dbReference type="STRING" id="1344416.A0A139ARX4"/>
<dbReference type="EMBL" id="KQ965738">
    <property type="protein sequence ID" value="KXS19496.1"/>
    <property type="molecule type" value="Genomic_DNA"/>
</dbReference>
<proteinExistence type="inferred from homology"/>
<evidence type="ECO:0000256" key="2">
    <source>
        <dbReference type="ARBA" id="ARBA00023002"/>
    </source>
</evidence>
<dbReference type="Proteomes" id="UP000070544">
    <property type="component" value="Unassembled WGS sequence"/>
</dbReference>
<dbReference type="InterPro" id="IPR012394">
    <property type="entry name" value="Aldehyde_DH_NAD(P)"/>
</dbReference>
<evidence type="ECO:0000256" key="6">
    <source>
        <dbReference type="PROSITE-ProRule" id="PRU10007"/>
    </source>
</evidence>
<organism evidence="9 10">
    <name type="scientific">Gonapodya prolifera (strain JEL478)</name>
    <name type="common">Monoblepharis prolifera</name>
    <dbReference type="NCBI Taxonomy" id="1344416"/>
    <lineage>
        <taxon>Eukaryota</taxon>
        <taxon>Fungi</taxon>
        <taxon>Fungi incertae sedis</taxon>
        <taxon>Chytridiomycota</taxon>
        <taxon>Chytridiomycota incertae sedis</taxon>
        <taxon>Monoblepharidomycetes</taxon>
        <taxon>Monoblepharidales</taxon>
        <taxon>Gonapodyaceae</taxon>
        <taxon>Gonapodya</taxon>
    </lineage>
</organism>
<dbReference type="PIRSF" id="PIRSF036492">
    <property type="entry name" value="ALDH"/>
    <property type="match status" value="1"/>
</dbReference>
<feature type="domain" description="Aldehyde dehydrogenase" evidence="8">
    <location>
        <begin position="11"/>
        <end position="447"/>
    </location>
</feature>
<evidence type="ECO:0000256" key="3">
    <source>
        <dbReference type="ARBA" id="ARBA00023027"/>
    </source>
</evidence>
<sequence length="512" mass="56123">MADPAVRATPIEDIEKYLNTARLTFNSGRSKPIAWRKQQLRALYRLIDENRDKIVDALQKDFRKPTTEATVLMSGLNHIVYCLENLPNWMKPEYPKKGLSEFGADLSINHEPFGVCLIIAPWNYPFELVFKPLTSAIAAGNVAVLKPSEITVNAANVITELIPMYLDNEAFFVVNGGVPETTALLERKFDHITYTGSTAVGKIIMSHAAKHLTPVILELGGKSPVVIDPKLSSADVARVCRRLVATKFFNAGQTCVAPDYVLCPPHLMEPLTTAIRENVLKYFGEDASQSPDFARIVNTNHTRRIGGLIDRQKVTPGSVVITGGKWDEATRYVEPTVIAGVRGDGPLMEQEIFGPALPIVQCAGIDEAIEFIRDGPHARPLALYVFTKDKATADQVHGSAVSGSVVINDATFQYAADSAPFGGIGASGMGTLHGKYGFMAYTHHKTVLAKPLTWFADHTDDFIGRFPPYSQKSLNALEKVAERRLPSEKNMVSTLLSVAAAGLSYLAKRWRS</sequence>
<dbReference type="OrthoDB" id="440325at2759"/>
<dbReference type="GO" id="GO:0005737">
    <property type="term" value="C:cytoplasm"/>
    <property type="evidence" value="ECO:0007669"/>
    <property type="project" value="TreeGrafter"/>
</dbReference>
<evidence type="ECO:0000256" key="7">
    <source>
        <dbReference type="RuleBase" id="RU003345"/>
    </source>
</evidence>
<comment type="similarity">
    <text evidence="1 4 7">Belongs to the aldehyde dehydrogenase family.</text>
</comment>
<evidence type="ECO:0000256" key="5">
    <source>
        <dbReference type="PIRSR" id="PIRSR036492-1"/>
    </source>
</evidence>
<evidence type="ECO:0000259" key="8">
    <source>
        <dbReference type="Pfam" id="PF00171"/>
    </source>
</evidence>
<protein>
    <recommendedName>
        <fullName evidence="4">Aldehyde dehydrogenase</fullName>
    </recommendedName>
</protein>
<dbReference type="InterPro" id="IPR029510">
    <property type="entry name" value="Ald_DH_CS_GLU"/>
</dbReference>
<dbReference type="SUPFAM" id="SSF53720">
    <property type="entry name" value="ALDH-like"/>
    <property type="match status" value="1"/>
</dbReference>
<accession>A0A139ARX4</accession>
<evidence type="ECO:0000256" key="4">
    <source>
        <dbReference type="PIRNR" id="PIRNR036492"/>
    </source>
</evidence>
<keyword evidence="3" id="KW-0520">NAD</keyword>
<dbReference type="Gene3D" id="3.40.309.10">
    <property type="entry name" value="Aldehyde Dehydrogenase, Chain A, domain 2"/>
    <property type="match status" value="1"/>
</dbReference>
<dbReference type="OMA" id="AVANCIV"/>
<dbReference type="Pfam" id="PF00171">
    <property type="entry name" value="Aldedh"/>
    <property type="match status" value="1"/>
</dbReference>
<dbReference type="PANTHER" id="PTHR43570">
    <property type="entry name" value="ALDEHYDE DEHYDROGENASE"/>
    <property type="match status" value="1"/>
</dbReference>
<dbReference type="GO" id="GO:0004029">
    <property type="term" value="F:aldehyde dehydrogenase (NAD+) activity"/>
    <property type="evidence" value="ECO:0007669"/>
    <property type="project" value="TreeGrafter"/>
</dbReference>
<dbReference type="FunFam" id="3.40.309.10:FF:000003">
    <property type="entry name" value="Aldehyde dehydrogenase"/>
    <property type="match status" value="1"/>
</dbReference>
<feature type="active site" evidence="5">
    <location>
        <position position="255"/>
    </location>
</feature>
<dbReference type="InterPro" id="IPR015590">
    <property type="entry name" value="Aldehyde_DH_dom"/>
</dbReference>
<evidence type="ECO:0000313" key="10">
    <source>
        <dbReference type="Proteomes" id="UP000070544"/>
    </source>
</evidence>
<dbReference type="FunFam" id="3.40.605.10:FF:000004">
    <property type="entry name" value="Aldehyde dehydrogenase"/>
    <property type="match status" value="1"/>
</dbReference>
<dbReference type="PANTHER" id="PTHR43570:SF16">
    <property type="entry name" value="ALDEHYDE DEHYDROGENASE TYPE III, ISOFORM Q"/>
    <property type="match status" value="1"/>
</dbReference>
<dbReference type="InterPro" id="IPR016161">
    <property type="entry name" value="Ald_DH/histidinol_DH"/>
</dbReference>
<reference evidence="9 10" key="1">
    <citation type="journal article" date="2015" name="Genome Biol. Evol.">
        <title>Phylogenomic analyses indicate that early fungi evolved digesting cell walls of algal ancestors of land plants.</title>
        <authorList>
            <person name="Chang Y."/>
            <person name="Wang S."/>
            <person name="Sekimoto S."/>
            <person name="Aerts A.L."/>
            <person name="Choi C."/>
            <person name="Clum A."/>
            <person name="LaButti K.M."/>
            <person name="Lindquist E.A."/>
            <person name="Yee Ngan C."/>
            <person name="Ohm R.A."/>
            <person name="Salamov A.A."/>
            <person name="Grigoriev I.V."/>
            <person name="Spatafora J.W."/>
            <person name="Berbee M.L."/>
        </authorList>
    </citation>
    <scope>NUCLEOTIDE SEQUENCE [LARGE SCALE GENOMIC DNA]</scope>
    <source>
        <strain evidence="9 10">JEL478</strain>
    </source>
</reference>
<dbReference type="Gene3D" id="3.40.605.10">
    <property type="entry name" value="Aldehyde Dehydrogenase, Chain A, domain 1"/>
    <property type="match status" value="1"/>
</dbReference>
<dbReference type="PROSITE" id="PS00070">
    <property type="entry name" value="ALDEHYDE_DEHYDR_CYS"/>
    <property type="match status" value="1"/>
</dbReference>
<dbReference type="InterPro" id="IPR016163">
    <property type="entry name" value="Ald_DH_C"/>
</dbReference>